<dbReference type="InterPro" id="IPR036249">
    <property type="entry name" value="Thioredoxin-like_sf"/>
</dbReference>
<dbReference type="SUPFAM" id="SSF52833">
    <property type="entry name" value="Thioredoxin-like"/>
    <property type="match status" value="1"/>
</dbReference>
<feature type="domain" description="Thioredoxin" evidence="2">
    <location>
        <begin position="63"/>
        <end position="133"/>
    </location>
</feature>
<dbReference type="PANTHER" id="PTHR46115">
    <property type="entry name" value="THIOREDOXIN-LIKE PROTEIN 1"/>
    <property type="match status" value="1"/>
</dbReference>
<dbReference type="AlphaFoldDB" id="A0A5N6QAM9"/>
<dbReference type="CDD" id="cd02947">
    <property type="entry name" value="TRX_family"/>
    <property type="match status" value="1"/>
</dbReference>
<keyword evidence="1" id="KW-1015">Disulfide bond</keyword>
<gene>
    <name evidence="3" type="ORF">FH972_001010</name>
</gene>
<evidence type="ECO:0000313" key="3">
    <source>
        <dbReference type="EMBL" id="KAE7996276.1"/>
    </source>
</evidence>
<proteinExistence type="predicted"/>
<evidence type="ECO:0000256" key="1">
    <source>
        <dbReference type="ARBA" id="ARBA00023157"/>
    </source>
</evidence>
<dbReference type="OrthoDB" id="2121326at2759"/>
<name>A0A5N6QAM9_9ROSI</name>
<dbReference type="Proteomes" id="UP000327013">
    <property type="component" value="Chromosome 1"/>
</dbReference>
<dbReference type="EMBL" id="CM017321">
    <property type="protein sequence ID" value="KAE7996276.1"/>
    <property type="molecule type" value="Genomic_DNA"/>
</dbReference>
<dbReference type="Pfam" id="PF00085">
    <property type="entry name" value="Thioredoxin"/>
    <property type="match status" value="1"/>
</dbReference>
<dbReference type="InterPro" id="IPR013766">
    <property type="entry name" value="Thioredoxin_domain"/>
</dbReference>
<dbReference type="Gene3D" id="3.40.30.10">
    <property type="entry name" value="Glutaredoxin"/>
    <property type="match status" value="1"/>
</dbReference>
<sequence length="144" mass="16422">MAGKVVEGKKKEKRGRPSLLDVRKCTLKGDQVIGIRSFSELETQLNAASTTCRLAILYFHKARPCRFISPFYASLARKYPKVVFLKVDIEEAEAQDVTTAWKIRRAPYFFFLKNGKLVDKVVGIDSDELETKVKLHSRKQARST</sequence>
<evidence type="ECO:0000313" key="4">
    <source>
        <dbReference type="Proteomes" id="UP000327013"/>
    </source>
</evidence>
<protein>
    <recommendedName>
        <fullName evidence="2">Thioredoxin domain-containing protein</fullName>
    </recommendedName>
</protein>
<keyword evidence="4" id="KW-1185">Reference proteome</keyword>
<reference evidence="3 4" key="1">
    <citation type="submission" date="2019-06" db="EMBL/GenBank/DDBJ databases">
        <title>A chromosomal-level reference genome of Carpinus fangiana (Coryloideae, Betulaceae).</title>
        <authorList>
            <person name="Yang X."/>
            <person name="Wang Z."/>
            <person name="Zhang L."/>
            <person name="Hao G."/>
            <person name="Liu J."/>
            <person name="Yang Y."/>
        </authorList>
    </citation>
    <scope>NUCLEOTIDE SEQUENCE [LARGE SCALE GENOMIC DNA]</scope>
    <source>
        <strain evidence="3">Cfa_2016G</strain>
        <tissue evidence="3">Leaf</tissue>
    </source>
</reference>
<accession>A0A5N6QAM9</accession>
<evidence type="ECO:0000259" key="2">
    <source>
        <dbReference type="Pfam" id="PF00085"/>
    </source>
</evidence>
<organism evidence="3 4">
    <name type="scientific">Carpinus fangiana</name>
    <dbReference type="NCBI Taxonomy" id="176857"/>
    <lineage>
        <taxon>Eukaryota</taxon>
        <taxon>Viridiplantae</taxon>
        <taxon>Streptophyta</taxon>
        <taxon>Embryophyta</taxon>
        <taxon>Tracheophyta</taxon>
        <taxon>Spermatophyta</taxon>
        <taxon>Magnoliopsida</taxon>
        <taxon>eudicotyledons</taxon>
        <taxon>Gunneridae</taxon>
        <taxon>Pentapetalae</taxon>
        <taxon>rosids</taxon>
        <taxon>fabids</taxon>
        <taxon>Fagales</taxon>
        <taxon>Betulaceae</taxon>
        <taxon>Carpinus</taxon>
    </lineage>
</organism>